<evidence type="ECO:0000313" key="2">
    <source>
        <dbReference type="EMBL" id="CAK7213896.1"/>
    </source>
</evidence>
<organism evidence="2 3">
    <name type="scientific">Sporothrix eucalyptigena</name>
    <dbReference type="NCBI Taxonomy" id="1812306"/>
    <lineage>
        <taxon>Eukaryota</taxon>
        <taxon>Fungi</taxon>
        <taxon>Dikarya</taxon>
        <taxon>Ascomycota</taxon>
        <taxon>Pezizomycotina</taxon>
        <taxon>Sordariomycetes</taxon>
        <taxon>Sordariomycetidae</taxon>
        <taxon>Ophiostomatales</taxon>
        <taxon>Ophiostomataceae</taxon>
        <taxon>Sporothrix</taxon>
    </lineage>
</organism>
<feature type="compositionally biased region" description="Polar residues" evidence="1">
    <location>
        <begin position="92"/>
        <end position="112"/>
    </location>
</feature>
<proteinExistence type="predicted"/>
<keyword evidence="3" id="KW-1185">Reference proteome</keyword>
<evidence type="ECO:0000256" key="1">
    <source>
        <dbReference type="SAM" id="MobiDB-lite"/>
    </source>
</evidence>
<accession>A0ABP0B302</accession>
<feature type="region of interest" description="Disordered" evidence="1">
    <location>
        <begin position="92"/>
        <end position="129"/>
    </location>
</feature>
<comment type="caution">
    <text evidence="2">The sequence shown here is derived from an EMBL/GenBank/DDBJ whole genome shotgun (WGS) entry which is preliminary data.</text>
</comment>
<dbReference type="EMBL" id="CAWUHD010000012">
    <property type="protein sequence ID" value="CAK7213896.1"/>
    <property type="molecule type" value="Genomic_DNA"/>
</dbReference>
<sequence>MAKIGRNWRYVLNLAVRVHSTDPFGLPARIYDFSDVHLGGKYATAHNKVPNTGYGMVCDYERTLARSETMHPDQKTQSETELEECKELIEQASLSGSTSCSPTMTRPSPETQTSKHHGQSHQDIRQGGN</sequence>
<reference evidence="2 3" key="1">
    <citation type="submission" date="2024-01" db="EMBL/GenBank/DDBJ databases">
        <authorList>
            <person name="Allen C."/>
            <person name="Tagirdzhanova G."/>
        </authorList>
    </citation>
    <scope>NUCLEOTIDE SEQUENCE [LARGE SCALE GENOMIC DNA]</scope>
</reference>
<feature type="compositionally biased region" description="Basic and acidic residues" evidence="1">
    <location>
        <begin position="120"/>
        <end position="129"/>
    </location>
</feature>
<protein>
    <submittedName>
        <fullName evidence="2">Uncharacterized protein</fullName>
    </submittedName>
</protein>
<dbReference type="Proteomes" id="UP001642482">
    <property type="component" value="Unassembled WGS sequence"/>
</dbReference>
<gene>
    <name evidence="2" type="ORF">SEUCBS140593_002000</name>
</gene>
<name>A0ABP0B302_9PEZI</name>
<evidence type="ECO:0000313" key="3">
    <source>
        <dbReference type="Proteomes" id="UP001642482"/>
    </source>
</evidence>